<dbReference type="InterPro" id="IPR027417">
    <property type="entry name" value="P-loop_NTPase"/>
</dbReference>
<protein>
    <recommendedName>
        <fullName evidence="2">Helicase HerA central domain-containing protein</fullName>
    </recommendedName>
</protein>
<evidence type="ECO:0000256" key="1">
    <source>
        <dbReference type="SAM" id="Phobius"/>
    </source>
</evidence>
<dbReference type="Proteomes" id="UP000195437">
    <property type="component" value="Chromosome"/>
</dbReference>
<sequence length="622" mass="70123">MMQIVGQTTQLEAWVASRTRKFSINEILIIEDREQGNPKAEVVETMTFNRYIPLASEQTNFVDEGVLSGLRQVGFDIEDEEINLAKVRLIEELAIPIRVGAAARVPHFSEVEGLLVKRRPSQGLTLGVIQGTAEISREMPADLQGVAPLFDKENGVREQVGVPFVFDYRSMDQYPHIGIFGGSGSGKSFGTRVLLEEIMMKQVPAVVFDPHFELTFDQEFPGLPEEFRQSFKKRFVVLDAGVDIGIEFTELQSDDIVSLLRASSGSITDAMETAIKAVHKNKDSYLSYSTRLSNLAEALDNEAELRKQHGEMEYLNPDEKERVQTLFTLLKTYKDKVGGFAGTLRSVMRRMHRLEMEGVFTSAGTKKVEEAFMKRQLVVIRGSMYFLNVFAFYVVRKLYRKRRDYRDSIQKGRPVEEKFPPFIIITDEAHNFAPKGDVPAPAKGVLKEIAQEGRKYGVFLVFATQRPALLDDTITAQLSTKMVFRTVRSVDISVIKEETDITPEEANRLPYLPSGTAFISSAITGRTNAVRIRVSKTTSPHFKNPFEELEEVFAEQDAKLWEAIEPILPIDAFNLNAYLTDVSRKAGRTLGHDELAHALEELCEQGKVVQENTPFGSRYRKA</sequence>
<feature type="transmembrane region" description="Helical" evidence="1">
    <location>
        <begin position="377"/>
        <end position="395"/>
    </location>
</feature>
<dbReference type="AlphaFoldDB" id="A0A1Y0IJX4"/>
<gene>
    <name evidence="3" type="ORF">CBW65_00425</name>
</gene>
<dbReference type="Gene3D" id="3.40.50.300">
    <property type="entry name" value="P-loop containing nucleotide triphosphate hydrolases"/>
    <property type="match status" value="2"/>
</dbReference>
<dbReference type="KEGG" id="tum:CBW65_00425"/>
<keyword evidence="4" id="KW-1185">Reference proteome</keyword>
<dbReference type="InterPro" id="IPR002789">
    <property type="entry name" value="HerA_central"/>
</dbReference>
<evidence type="ECO:0000259" key="2">
    <source>
        <dbReference type="Pfam" id="PF01935"/>
    </source>
</evidence>
<dbReference type="EMBL" id="CP021434">
    <property type="protein sequence ID" value="ARU59674.1"/>
    <property type="molecule type" value="Genomic_DNA"/>
</dbReference>
<evidence type="ECO:0000313" key="4">
    <source>
        <dbReference type="Proteomes" id="UP000195437"/>
    </source>
</evidence>
<accession>A0A1Y0IJX4</accession>
<dbReference type="PANTHER" id="PTHR42957:SF1">
    <property type="entry name" value="HELICASE MJ1565-RELATED"/>
    <property type="match status" value="1"/>
</dbReference>
<dbReference type="SUPFAM" id="SSF52540">
    <property type="entry name" value="P-loop containing nucleoside triphosphate hydrolases"/>
    <property type="match status" value="1"/>
</dbReference>
<organism evidence="3 4">
    <name type="scientific">Tumebacillus avium</name>
    <dbReference type="NCBI Taxonomy" id="1903704"/>
    <lineage>
        <taxon>Bacteria</taxon>
        <taxon>Bacillati</taxon>
        <taxon>Bacillota</taxon>
        <taxon>Bacilli</taxon>
        <taxon>Bacillales</taxon>
        <taxon>Alicyclobacillaceae</taxon>
        <taxon>Tumebacillus</taxon>
    </lineage>
</organism>
<proteinExistence type="predicted"/>
<keyword evidence="1" id="KW-1133">Transmembrane helix</keyword>
<dbReference type="InterPro" id="IPR008571">
    <property type="entry name" value="HerA-like"/>
</dbReference>
<name>A0A1Y0IJX4_9BACL</name>
<dbReference type="RefSeq" id="WP_087455062.1">
    <property type="nucleotide sequence ID" value="NZ_CP021434.1"/>
</dbReference>
<feature type="domain" description="Helicase HerA central" evidence="2">
    <location>
        <begin position="175"/>
        <end position="333"/>
    </location>
</feature>
<dbReference type="Pfam" id="PF01935">
    <property type="entry name" value="DUF87"/>
    <property type="match status" value="1"/>
</dbReference>
<dbReference type="OrthoDB" id="9806951at2"/>
<evidence type="ECO:0000313" key="3">
    <source>
        <dbReference type="EMBL" id="ARU59674.1"/>
    </source>
</evidence>
<keyword evidence="1" id="KW-0472">Membrane</keyword>
<keyword evidence="1" id="KW-0812">Transmembrane</keyword>
<dbReference type="PANTHER" id="PTHR42957">
    <property type="entry name" value="HELICASE MJ1565-RELATED"/>
    <property type="match status" value="1"/>
</dbReference>
<reference evidence="4" key="1">
    <citation type="submission" date="2017-05" db="EMBL/GenBank/DDBJ databases">
        <authorList>
            <person name="Sung H."/>
        </authorList>
    </citation>
    <scope>NUCLEOTIDE SEQUENCE [LARGE SCALE GENOMIC DNA]</scope>
    <source>
        <strain evidence="4">AR23208</strain>
    </source>
</reference>